<feature type="transmembrane region" description="Helical" evidence="7">
    <location>
        <begin position="412"/>
        <end position="432"/>
    </location>
</feature>
<organism evidence="8 9">
    <name type="scientific">Fasciola gigantica</name>
    <name type="common">Giant liver fluke</name>
    <dbReference type="NCBI Taxonomy" id="46835"/>
    <lineage>
        <taxon>Eukaryota</taxon>
        <taxon>Metazoa</taxon>
        <taxon>Spiralia</taxon>
        <taxon>Lophotrochozoa</taxon>
        <taxon>Platyhelminthes</taxon>
        <taxon>Trematoda</taxon>
        <taxon>Digenea</taxon>
        <taxon>Plagiorchiida</taxon>
        <taxon>Echinostomata</taxon>
        <taxon>Echinostomatoidea</taxon>
        <taxon>Fasciolidae</taxon>
        <taxon>Fasciola</taxon>
    </lineage>
</organism>
<feature type="transmembrane region" description="Helical" evidence="7">
    <location>
        <begin position="484"/>
        <end position="506"/>
    </location>
</feature>
<sequence length="707" mass="77657">MSYIVGVLDGADIGVIVGYFAIVIGVGVWSSCCNRGSVGGYFLAGRSMNWALVGASLFASNIGSGHFIGLAGSGAASGIAVGVFELSAVFSLVLLAWMFVPVYTATGVRLLICVFVDLLTLKQVYTMPEYLKKRFGGVRLQTYLACMALILYVFTKISADLYAGAIFIDQALGLNLYIAIILLLIISGLFTILGGLTAVIWTDAIQTVLMVVGAVYLMISAFIHVGGFESMVTKYFNAIPSTTRVHQLTEATTDPNNLTLPSTVHDNYLKCGIPNEDAFHMFREVNDPNLPWTGVIFGLTISNIWYWCTDQVRICESGFEAQLVVQVIVQRTLSAKNLTHAKGGCLLAGVLKLLPLWLLVFPGMIARILFVDEVGCADPEVCRQVCGKERGCTDIAYTRLVLRLLPSGARGLMLAVMIASLVSSLTSIFNSSSTLFTMDIWRRFRPRARSAELMVVGRVSTLALIGISVAWIPIVQSSGELFHYIQSVTSYLAPPVCGVFLLAVFWPRFNENGAFYALIVGLAVGIIRFVWEAVYSRLGCGEVQEETIAQKMVTKLHYLHFGIILLFISCSIGVIVSLLTKPLPEKYTLGMTYWTRNYKPSEVSRTSDEVNDHQYGVEETEDPACIHAFVDVEPEESSTEATKTKYPWYKRVVYWICGIETSPTSENDTVIEELTLSIDEKPKWVLINEVAAVTLMTAVACLWGFFA</sequence>
<dbReference type="GO" id="GO:0005886">
    <property type="term" value="C:plasma membrane"/>
    <property type="evidence" value="ECO:0007669"/>
    <property type="project" value="TreeGrafter"/>
</dbReference>
<accession>A0A504Y957</accession>
<comment type="caution">
    <text evidence="8">The sequence shown here is derived from an EMBL/GenBank/DDBJ whole genome shotgun (WGS) entry which is preliminary data.</text>
</comment>
<dbReference type="NCBIfam" id="TIGR00813">
    <property type="entry name" value="sss"/>
    <property type="match status" value="1"/>
</dbReference>
<feature type="transmembrane region" description="Helical" evidence="7">
    <location>
        <begin position="453"/>
        <end position="472"/>
    </location>
</feature>
<evidence type="ECO:0000256" key="3">
    <source>
        <dbReference type="ARBA" id="ARBA00022692"/>
    </source>
</evidence>
<gene>
    <name evidence="8" type="ORF">FGIG_10868</name>
</gene>
<feature type="transmembrane region" description="Helical" evidence="7">
    <location>
        <begin position="142"/>
        <end position="168"/>
    </location>
</feature>
<dbReference type="Gene3D" id="1.20.1730.10">
    <property type="entry name" value="Sodium/glucose cotransporter"/>
    <property type="match status" value="1"/>
</dbReference>
<dbReference type="PROSITE" id="PS50283">
    <property type="entry name" value="NA_SOLUT_SYMP_3"/>
    <property type="match status" value="1"/>
</dbReference>
<dbReference type="AlphaFoldDB" id="A0A504Y957"/>
<dbReference type="STRING" id="46835.A0A504Y957"/>
<dbReference type="Proteomes" id="UP000316759">
    <property type="component" value="Unassembled WGS sequence"/>
</dbReference>
<dbReference type="InterPro" id="IPR038377">
    <property type="entry name" value="Na/Glc_symporter_sf"/>
</dbReference>
<dbReference type="PROSITE" id="PS00457">
    <property type="entry name" value="NA_SOLUT_SYMP_2"/>
    <property type="match status" value="1"/>
</dbReference>
<feature type="transmembrane region" description="Helical" evidence="7">
    <location>
        <begin position="174"/>
        <end position="201"/>
    </location>
</feature>
<dbReference type="EMBL" id="SUNJ01013647">
    <property type="protein sequence ID" value="TPP57111.1"/>
    <property type="molecule type" value="Genomic_DNA"/>
</dbReference>
<proteinExistence type="inferred from homology"/>
<dbReference type="PANTHER" id="PTHR11819">
    <property type="entry name" value="SOLUTE CARRIER FAMILY 5"/>
    <property type="match status" value="1"/>
</dbReference>
<comment type="similarity">
    <text evidence="2 6">Belongs to the sodium:solute symporter (SSF) (TC 2.A.21) family.</text>
</comment>
<evidence type="ECO:0000313" key="9">
    <source>
        <dbReference type="Proteomes" id="UP000316759"/>
    </source>
</evidence>
<keyword evidence="5 7" id="KW-0472">Membrane</keyword>
<comment type="subcellular location">
    <subcellularLocation>
        <location evidence="1">Membrane</location>
        <topology evidence="1">Multi-pass membrane protein</topology>
    </subcellularLocation>
</comment>
<keyword evidence="3 7" id="KW-0812">Transmembrane</keyword>
<name>A0A504Y957_FASGI</name>
<evidence type="ECO:0000256" key="5">
    <source>
        <dbReference type="ARBA" id="ARBA00023136"/>
    </source>
</evidence>
<dbReference type="OrthoDB" id="6132759at2759"/>
<feature type="transmembrane region" description="Helical" evidence="7">
    <location>
        <begin position="208"/>
        <end position="227"/>
    </location>
</feature>
<evidence type="ECO:0000256" key="7">
    <source>
        <dbReference type="SAM" id="Phobius"/>
    </source>
</evidence>
<feature type="transmembrane region" description="Helical" evidence="7">
    <location>
        <begin position="12"/>
        <end position="30"/>
    </location>
</feature>
<dbReference type="GO" id="GO:0005412">
    <property type="term" value="F:D-glucose:sodium symporter activity"/>
    <property type="evidence" value="ECO:0007669"/>
    <property type="project" value="TreeGrafter"/>
</dbReference>
<protein>
    <submittedName>
        <fullName evidence="8">Sodium:myo inositol cotransporter</fullName>
    </submittedName>
</protein>
<evidence type="ECO:0000313" key="8">
    <source>
        <dbReference type="EMBL" id="TPP57111.1"/>
    </source>
</evidence>
<keyword evidence="9" id="KW-1185">Reference proteome</keyword>
<feature type="transmembrane region" description="Helical" evidence="7">
    <location>
        <begin position="684"/>
        <end position="706"/>
    </location>
</feature>
<dbReference type="InterPro" id="IPR001734">
    <property type="entry name" value="Na/solute_symporter"/>
</dbReference>
<feature type="transmembrane region" description="Helical" evidence="7">
    <location>
        <begin position="558"/>
        <end position="579"/>
    </location>
</feature>
<reference evidence="8 9" key="1">
    <citation type="submission" date="2019-04" db="EMBL/GenBank/DDBJ databases">
        <title>Annotation for the trematode Fasciola gigantica.</title>
        <authorList>
            <person name="Choi Y.-J."/>
        </authorList>
    </citation>
    <scope>NUCLEOTIDE SEQUENCE [LARGE SCALE GENOMIC DNA]</scope>
    <source>
        <strain evidence="8">Uganda_cow_1</strain>
    </source>
</reference>
<keyword evidence="4 7" id="KW-1133">Transmembrane helix</keyword>
<evidence type="ECO:0000256" key="4">
    <source>
        <dbReference type="ARBA" id="ARBA00022989"/>
    </source>
</evidence>
<evidence type="ECO:0000256" key="2">
    <source>
        <dbReference type="ARBA" id="ARBA00006434"/>
    </source>
</evidence>
<dbReference type="Pfam" id="PF00474">
    <property type="entry name" value="SSF"/>
    <property type="match status" value="1"/>
</dbReference>
<feature type="transmembrane region" description="Helical" evidence="7">
    <location>
        <begin position="103"/>
        <end position="121"/>
    </location>
</feature>
<feature type="transmembrane region" description="Helical" evidence="7">
    <location>
        <begin position="346"/>
        <end position="370"/>
    </location>
</feature>
<evidence type="ECO:0000256" key="1">
    <source>
        <dbReference type="ARBA" id="ARBA00004141"/>
    </source>
</evidence>
<feature type="transmembrane region" description="Helical" evidence="7">
    <location>
        <begin position="50"/>
        <end position="71"/>
    </location>
</feature>
<feature type="transmembrane region" description="Helical" evidence="7">
    <location>
        <begin position="513"/>
        <end position="531"/>
    </location>
</feature>
<dbReference type="InterPro" id="IPR018212">
    <property type="entry name" value="Na/solute_symporter_CS"/>
</dbReference>
<evidence type="ECO:0000256" key="6">
    <source>
        <dbReference type="RuleBase" id="RU362091"/>
    </source>
</evidence>
<dbReference type="PANTHER" id="PTHR11819:SF195">
    <property type="entry name" value="SODIUM_GLUCOSE COTRANSPORTER 4"/>
    <property type="match status" value="1"/>
</dbReference>
<feature type="transmembrane region" description="Helical" evidence="7">
    <location>
        <begin position="290"/>
        <end position="308"/>
    </location>
</feature>